<protein>
    <submittedName>
        <fullName evidence="3">Na+/melibiose symporter-like transporter</fullName>
    </submittedName>
</protein>
<dbReference type="InterPro" id="IPR036259">
    <property type="entry name" value="MFS_trans_sf"/>
</dbReference>
<proteinExistence type="inferred from homology"/>
<feature type="transmembrane region" description="Helical" evidence="2">
    <location>
        <begin position="418"/>
        <end position="440"/>
    </location>
</feature>
<feature type="transmembrane region" description="Helical" evidence="2">
    <location>
        <begin position="28"/>
        <end position="46"/>
    </location>
</feature>
<accession>A0A7W6FYT6</accession>
<comment type="caution">
    <text evidence="3">The sequence shown here is derived from an EMBL/GenBank/DDBJ whole genome shotgun (WGS) entry which is preliminary data.</text>
</comment>
<reference evidence="3 4" key="1">
    <citation type="submission" date="2020-08" db="EMBL/GenBank/DDBJ databases">
        <title>Genomic Encyclopedia of Type Strains, Phase IV (KMG-IV): sequencing the most valuable type-strain genomes for metagenomic binning, comparative biology and taxonomic classification.</title>
        <authorList>
            <person name="Goeker M."/>
        </authorList>
    </citation>
    <scope>NUCLEOTIDE SEQUENCE [LARGE SCALE GENOMIC DNA]</scope>
    <source>
        <strain evidence="3 4">DSM 27568</strain>
    </source>
</reference>
<gene>
    <name evidence="3" type="ORF">GGR39_002037</name>
</gene>
<dbReference type="PANTHER" id="PTHR11328:SF24">
    <property type="entry name" value="MAJOR FACILITATOR SUPERFAMILY (MFS) PROFILE DOMAIN-CONTAINING PROTEIN"/>
    <property type="match status" value="1"/>
</dbReference>
<dbReference type="AlphaFoldDB" id="A0A7W6FYT6"/>
<evidence type="ECO:0000313" key="4">
    <source>
        <dbReference type="Proteomes" id="UP000561459"/>
    </source>
</evidence>
<dbReference type="Gene3D" id="1.20.1250.20">
    <property type="entry name" value="MFS general substrate transporter like domains"/>
    <property type="match status" value="2"/>
</dbReference>
<dbReference type="Proteomes" id="UP000561459">
    <property type="component" value="Unassembled WGS sequence"/>
</dbReference>
<keyword evidence="2" id="KW-1133">Transmembrane helix</keyword>
<feature type="transmembrane region" description="Helical" evidence="2">
    <location>
        <begin position="195"/>
        <end position="214"/>
    </location>
</feature>
<dbReference type="SUPFAM" id="SSF103473">
    <property type="entry name" value="MFS general substrate transporter"/>
    <property type="match status" value="1"/>
</dbReference>
<keyword evidence="4" id="KW-1185">Reference proteome</keyword>
<evidence type="ECO:0000313" key="3">
    <source>
        <dbReference type="EMBL" id="MBB3940380.1"/>
    </source>
</evidence>
<name>A0A7W6FYT6_9SPHN</name>
<dbReference type="RefSeq" id="WP_183616999.1">
    <property type="nucleotide sequence ID" value="NZ_JACIDY010000004.1"/>
</dbReference>
<evidence type="ECO:0000256" key="2">
    <source>
        <dbReference type="SAM" id="Phobius"/>
    </source>
</evidence>
<dbReference type="Pfam" id="PF13347">
    <property type="entry name" value="MFS_2"/>
    <property type="match status" value="1"/>
</dbReference>
<feature type="transmembrane region" description="Helical" evidence="2">
    <location>
        <begin position="52"/>
        <end position="70"/>
    </location>
</feature>
<dbReference type="PANTHER" id="PTHR11328">
    <property type="entry name" value="MAJOR FACILITATOR SUPERFAMILY DOMAIN-CONTAINING PROTEIN"/>
    <property type="match status" value="1"/>
</dbReference>
<comment type="similarity">
    <text evidence="1">Belongs to the sodium:galactoside symporter (TC 2.A.2) family.</text>
</comment>
<evidence type="ECO:0000256" key="1">
    <source>
        <dbReference type="ARBA" id="ARBA00009617"/>
    </source>
</evidence>
<organism evidence="3 4">
    <name type="scientific">Novosphingobium fluoreni</name>
    <dbReference type="NCBI Taxonomy" id="1391222"/>
    <lineage>
        <taxon>Bacteria</taxon>
        <taxon>Pseudomonadati</taxon>
        <taxon>Pseudomonadota</taxon>
        <taxon>Alphaproteobacteria</taxon>
        <taxon>Sphingomonadales</taxon>
        <taxon>Sphingomonadaceae</taxon>
        <taxon>Novosphingobium</taxon>
    </lineage>
</organism>
<dbReference type="GO" id="GO:0015293">
    <property type="term" value="F:symporter activity"/>
    <property type="evidence" value="ECO:0007669"/>
    <property type="project" value="InterPro"/>
</dbReference>
<feature type="transmembrane region" description="Helical" evidence="2">
    <location>
        <begin position="321"/>
        <end position="346"/>
    </location>
</feature>
<keyword evidence="2" id="KW-0472">Membrane</keyword>
<dbReference type="GO" id="GO:0005886">
    <property type="term" value="C:plasma membrane"/>
    <property type="evidence" value="ECO:0007669"/>
    <property type="project" value="TreeGrafter"/>
</dbReference>
<sequence length="465" mass="49543">MATAFATYDLSIPTQTRGPSKGLDTRRLMAFSALAIPVSAAQLPIINFLPSIYAQQFGISLAALGTIFLLERVWGVFADPIVGILSDRTRSRFGRRRPWMAVGVVIFALASAALFLPPQGVTPLYLGVALFVFYLAYSMIQIPYWAWSGELSSDYHERTRVAVFYNVATAVALLLIMLLPAAIDQLGLGDDRLKLAVMGGLVLLALAPAAWMTLRAFPERPSPDVSPTKRLGFLATVRIIAQERLILKIILSDLAVTMGQGVRGSLLLFVVAHYVGRPEWGATLMLTQFVFGIAAGPIWLQVARHIGKQRTAIVGELVQVAINLSLLAITPGSLALVISLTIAQGLAQNSGNVMLRAMVSDVADAHHQKTGQDRTALFFSAFSISMKLGLALAVGITLPLVAALGFDPKAAQNTSGALTGLLVVFAVGPALAHLASALLLRGFTVDGAASSHGYAGLQRIGTAYR</sequence>
<feature type="transmembrane region" description="Helical" evidence="2">
    <location>
        <begin position="161"/>
        <end position="183"/>
    </location>
</feature>
<feature type="transmembrane region" description="Helical" evidence="2">
    <location>
        <begin position="388"/>
        <end position="406"/>
    </location>
</feature>
<feature type="transmembrane region" description="Helical" evidence="2">
    <location>
        <begin position="98"/>
        <end position="116"/>
    </location>
</feature>
<feature type="transmembrane region" description="Helical" evidence="2">
    <location>
        <begin position="280"/>
        <end position="300"/>
    </location>
</feature>
<dbReference type="EMBL" id="JACIDY010000004">
    <property type="protein sequence ID" value="MBB3940380.1"/>
    <property type="molecule type" value="Genomic_DNA"/>
</dbReference>
<dbReference type="GO" id="GO:0008643">
    <property type="term" value="P:carbohydrate transport"/>
    <property type="evidence" value="ECO:0007669"/>
    <property type="project" value="InterPro"/>
</dbReference>
<dbReference type="InterPro" id="IPR039672">
    <property type="entry name" value="MFS_2"/>
</dbReference>
<feature type="transmembrane region" description="Helical" evidence="2">
    <location>
        <begin position="122"/>
        <end position="140"/>
    </location>
</feature>
<keyword evidence="2" id="KW-0812">Transmembrane</keyword>